<evidence type="ECO:0000313" key="5">
    <source>
        <dbReference type="Proteomes" id="UP000032180"/>
    </source>
</evidence>
<dbReference type="HOGENOM" id="CLU_019628_1_0_1"/>
<dbReference type="AlphaFoldDB" id="A0A0D9WPX5"/>
<keyword evidence="1" id="KW-0479">Metal-binding</keyword>
<dbReference type="STRING" id="77586.A0A0D9WPX5"/>
<accession>A0A0D9WPX5</accession>
<evidence type="ECO:0008006" key="6">
    <source>
        <dbReference type="Google" id="ProtNLM"/>
    </source>
</evidence>
<evidence type="ECO:0000313" key="4">
    <source>
        <dbReference type="EnsemblPlants" id="LPERR06G11480.1"/>
    </source>
</evidence>
<evidence type="ECO:0000256" key="1">
    <source>
        <dbReference type="ARBA" id="ARBA00022723"/>
    </source>
</evidence>
<dbReference type="GO" id="GO:0008168">
    <property type="term" value="F:methyltransferase activity"/>
    <property type="evidence" value="ECO:0007669"/>
    <property type="project" value="InterPro"/>
</dbReference>
<reference evidence="5" key="2">
    <citation type="submission" date="2013-12" db="EMBL/GenBank/DDBJ databases">
        <authorList>
            <person name="Yu Y."/>
            <person name="Lee S."/>
            <person name="de Baynast K."/>
            <person name="Wissotski M."/>
            <person name="Liu L."/>
            <person name="Talag J."/>
            <person name="Goicoechea J."/>
            <person name="Angelova A."/>
            <person name="Jetty R."/>
            <person name="Kudrna D."/>
            <person name="Golser W."/>
            <person name="Rivera L."/>
            <person name="Zhang J."/>
            <person name="Wing R."/>
        </authorList>
    </citation>
    <scope>NUCLEOTIDE SEQUENCE</scope>
</reference>
<dbReference type="Proteomes" id="UP000032180">
    <property type="component" value="Chromosome 6"/>
</dbReference>
<dbReference type="EnsemblPlants" id="LPERR06G11480.1">
    <property type="protein sequence ID" value="LPERR06G11480.1"/>
    <property type="gene ID" value="LPERR06G11480"/>
</dbReference>
<dbReference type="eggNOG" id="ENOG502QQVK">
    <property type="taxonomic scope" value="Eukaryota"/>
</dbReference>
<reference evidence="4 5" key="1">
    <citation type="submission" date="2012-08" db="EMBL/GenBank/DDBJ databases">
        <title>Oryza genome evolution.</title>
        <authorList>
            <person name="Wing R.A."/>
        </authorList>
    </citation>
    <scope>NUCLEOTIDE SEQUENCE</scope>
</reference>
<dbReference type="InterPro" id="IPR029063">
    <property type="entry name" value="SAM-dependent_MTases_sf"/>
</dbReference>
<dbReference type="GO" id="GO:0046872">
    <property type="term" value="F:metal ion binding"/>
    <property type="evidence" value="ECO:0007669"/>
    <property type="project" value="UniProtKB-KW"/>
</dbReference>
<dbReference type="InterPro" id="IPR042086">
    <property type="entry name" value="MeTrfase_capping"/>
</dbReference>
<reference evidence="4" key="3">
    <citation type="submission" date="2015-04" db="UniProtKB">
        <authorList>
            <consortium name="EnsemblPlants"/>
        </authorList>
    </citation>
    <scope>IDENTIFICATION</scope>
</reference>
<sequence>MASKQTVHMNRGQGETSYARNSSFQNAEQNRMRPLIEEAVADLLSSSNSSSRSMVITDLGCSSGPNALAIASIAVDAIRRCLGLQRPPPDLFVLLNDLPDNDFATVVKSLAEFKKNNEHVLAGVVPGSFYGRLFTAESLHLVCSSNSLHWLSEAPEDLKMKSIPAYDVDADVRRERRALVVGAYARQFRKDFMLFLQMRAIELVPGGRMVLSLAGRRSVDFASKFTHAWESVAMILCDMVHMGLIDKEKFDSFYIPIYGPSDEELRQIIQEESSFSIRQMQVPELTSGAYSALITPTRVAYMLRAAFEPIIVQHFGSSEGGEGIMDEFVRTAERRWSLEGSLEEELAQNPRGVLLVSLEKKLDIT</sequence>
<dbReference type="Gramene" id="LPERR06G11480.1">
    <property type="protein sequence ID" value="LPERR06G11480.1"/>
    <property type="gene ID" value="LPERR06G11480"/>
</dbReference>
<keyword evidence="5" id="KW-1185">Reference proteome</keyword>
<dbReference type="PANTHER" id="PTHR31009">
    <property type="entry name" value="S-ADENOSYL-L-METHIONINE:CARBOXYL METHYLTRANSFERASE FAMILY PROTEIN"/>
    <property type="match status" value="1"/>
</dbReference>
<evidence type="ECO:0000256" key="3">
    <source>
        <dbReference type="SAM" id="MobiDB-lite"/>
    </source>
</evidence>
<dbReference type="SUPFAM" id="SSF53335">
    <property type="entry name" value="S-adenosyl-L-methionine-dependent methyltransferases"/>
    <property type="match status" value="1"/>
</dbReference>
<feature type="region of interest" description="Disordered" evidence="3">
    <location>
        <begin position="1"/>
        <end position="24"/>
    </location>
</feature>
<dbReference type="Gene3D" id="1.10.1200.270">
    <property type="entry name" value="Methyltransferase, alpha-helical capping domain"/>
    <property type="match status" value="1"/>
</dbReference>
<dbReference type="InterPro" id="IPR005299">
    <property type="entry name" value="MeTrfase_7"/>
</dbReference>
<organism evidence="4 5">
    <name type="scientific">Leersia perrieri</name>
    <dbReference type="NCBI Taxonomy" id="77586"/>
    <lineage>
        <taxon>Eukaryota</taxon>
        <taxon>Viridiplantae</taxon>
        <taxon>Streptophyta</taxon>
        <taxon>Embryophyta</taxon>
        <taxon>Tracheophyta</taxon>
        <taxon>Spermatophyta</taxon>
        <taxon>Magnoliopsida</taxon>
        <taxon>Liliopsida</taxon>
        <taxon>Poales</taxon>
        <taxon>Poaceae</taxon>
        <taxon>BOP clade</taxon>
        <taxon>Oryzoideae</taxon>
        <taxon>Oryzeae</taxon>
        <taxon>Oryzinae</taxon>
        <taxon>Leersia</taxon>
    </lineage>
</organism>
<proteinExistence type="predicted"/>
<name>A0A0D9WPX5_9ORYZ</name>
<dbReference type="Gene3D" id="3.40.50.150">
    <property type="entry name" value="Vaccinia Virus protein VP39"/>
    <property type="match status" value="1"/>
</dbReference>
<evidence type="ECO:0000256" key="2">
    <source>
        <dbReference type="ARBA" id="ARBA00022842"/>
    </source>
</evidence>
<dbReference type="Pfam" id="PF03492">
    <property type="entry name" value="Methyltransf_7"/>
    <property type="match status" value="1"/>
</dbReference>
<keyword evidence="2" id="KW-0460">Magnesium</keyword>
<protein>
    <recommendedName>
        <fullName evidence="6">Jasmonate O-methyltransferase</fullName>
    </recommendedName>
</protein>